<sequence>MVKAIPDVSYAVHLDEQLKKLLFVDNSFQQPCWCLTTYQKIICYTWYHLPFLHNGASVFKHPINFAVLSPVKHEHVLPEKVDNVVHLDRHEPGPADDQGSVANNKPNDTQHETVVTKLNRALEIFFWQREQAEVKMKCSKSQTKGKEKGKEKGEDTPEDNIDKMSGQAGKEDKEIEKNQGRLLKEVKAQVLALSFTVHLNGLNMKPEERQSNKDFQEEICALDIKKCNNNNDSKDFEGAIEWYKKTIAKQAIVS</sequence>
<name>A0A6A4GZY7_9AGAR</name>
<protein>
    <submittedName>
        <fullName evidence="2">Uncharacterized protein</fullName>
    </submittedName>
</protein>
<evidence type="ECO:0000313" key="3">
    <source>
        <dbReference type="Proteomes" id="UP000799118"/>
    </source>
</evidence>
<proteinExistence type="predicted"/>
<keyword evidence="3" id="KW-1185">Reference proteome</keyword>
<dbReference type="AlphaFoldDB" id="A0A6A4GZY7"/>
<dbReference type="EMBL" id="ML769627">
    <property type="protein sequence ID" value="KAE9391351.1"/>
    <property type="molecule type" value="Genomic_DNA"/>
</dbReference>
<dbReference type="Proteomes" id="UP000799118">
    <property type="component" value="Unassembled WGS sequence"/>
</dbReference>
<feature type="region of interest" description="Disordered" evidence="1">
    <location>
        <begin position="137"/>
        <end position="174"/>
    </location>
</feature>
<reference evidence="2" key="1">
    <citation type="journal article" date="2019" name="Environ. Microbiol.">
        <title>Fungal ecological strategies reflected in gene transcription - a case study of two litter decomposers.</title>
        <authorList>
            <person name="Barbi F."/>
            <person name="Kohler A."/>
            <person name="Barry K."/>
            <person name="Baskaran P."/>
            <person name="Daum C."/>
            <person name="Fauchery L."/>
            <person name="Ihrmark K."/>
            <person name="Kuo A."/>
            <person name="LaButti K."/>
            <person name="Lipzen A."/>
            <person name="Morin E."/>
            <person name="Grigoriev I.V."/>
            <person name="Henrissat B."/>
            <person name="Lindahl B."/>
            <person name="Martin F."/>
        </authorList>
    </citation>
    <scope>NUCLEOTIDE SEQUENCE</scope>
    <source>
        <strain evidence="2">JB14</strain>
    </source>
</reference>
<gene>
    <name evidence="2" type="ORF">BT96DRAFT_945426</name>
</gene>
<evidence type="ECO:0000313" key="2">
    <source>
        <dbReference type="EMBL" id="KAE9391351.1"/>
    </source>
</evidence>
<organism evidence="2 3">
    <name type="scientific">Gymnopus androsaceus JB14</name>
    <dbReference type="NCBI Taxonomy" id="1447944"/>
    <lineage>
        <taxon>Eukaryota</taxon>
        <taxon>Fungi</taxon>
        <taxon>Dikarya</taxon>
        <taxon>Basidiomycota</taxon>
        <taxon>Agaricomycotina</taxon>
        <taxon>Agaricomycetes</taxon>
        <taxon>Agaricomycetidae</taxon>
        <taxon>Agaricales</taxon>
        <taxon>Marasmiineae</taxon>
        <taxon>Omphalotaceae</taxon>
        <taxon>Gymnopus</taxon>
    </lineage>
</organism>
<evidence type="ECO:0000256" key="1">
    <source>
        <dbReference type="SAM" id="MobiDB-lite"/>
    </source>
</evidence>
<accession>A0A6A4GZY7</accession>
<feature type="compositionally biased region" description="Basic and acidic residues" evidence="1">
    <location>
        <begin position="144"/>
        <end position="155"/>
    </location>
</feature>
<feature type="region of interest" description="Disordered" evidence="1">
    <location>
        <begin position="87"/>
        <end position="111"/>
    </location>
</feature>